<dbReference type="EMBL" id="JACSNR010000009">
    <property type="protein sequence ID" value="MBM6923867.1"/>
    <property type="molecule type" value="Genomic_DNA"/>
</dbReference>
<gene>
    <name evidence="2" type="ORF">H9X81_09240</name>
</gene>
<dbReference type="PANTHER" id="PTHR42983:SF1">
    <property type="entry name" value="IRON-MOLYBDENUM PROTEIN"/>
    <property type="match status" value="1"/>
</dbReference>
<dbReference type="Proteomes" id="UP000724149">
    <property type="component" value="Unassembled WGS sequence"/>
</dbReference>
<dbReference type="Pfam" id="PF02579">
    <property type="entry name" value="Nitro_FeMo-Co"/>
    <property type="match status" value="1"/>
</dbReference>
<protein>
    <submittedName>
        <fullName evidence="2">NifB/NifX family molybdenum-iron cluster-binding protein</fullName>
    </submittedName>
</protein>
<keyword evidence="3" id="KW-1185">Reference proteome</keyword>
<dbReference type="Gene3D" id="3.30.420.130">
    <property type="entry name" value="Dinitrogenase iron-molybdenum cofactor biosynthesis domain"/>
    <property type="match status" value="1"/>
</dbReference>
<reference evidence="2 3" key="1">
    <citation type="journal article" date="2021" name="Sci. Rep.">
        <title>The distribution of antibiotic resistance genes in chicken gut microbiota commensals.</title>
        <authorList>
            <person name="Juricova H."/>
            <person name="Matiasovicova J."/>
            <person name="Kubasova T."/>
            <person name="Cejkova D."/>
            <person name="Rychlik I."/>
        </authorList>
    </citation>
    <scope>NUCLEOTIDE SEQUENCE [LARGE SCALE GENOMIC DNA]</scope>
    <source>
        <strain evidence="2 3">An564</strain>
    </source>
</reference>
<proteinExistence type="predicted"/>
<dbReference type="CDD" id="cd00851">
    <property type="entry name" value="MTH1175"/>
    <property type="match status" value="1"/>
</dbReference>
<accession>A0ABS2GN77</accession>
<dbReference type="InterPro" id="IPR033913">
    <property type="entry name" value="MTH1175_dom"/>
</dbReference>
<dbReference type="PANTHER" id="PTHR42983">
    <property type="entry name" value="DINITROGENASE IRON-MOLYBDENUM COFACTOR PROTEIN-RELATED"/>
    <property type="match status" value="1"/>
</dbReference>
<feature type="domain" description="Dinitrogenase iron-molybdenum cofactor biosynthesis" evidence="1">
    <location>
        <begin position="9"/>
        <end position="96"/>
    </location>
</feature>
<name>A0ABS2GN77_9FIRM</name>
<evidence type="ECO:0000259" key="1">
    <source>
        <dbReference type="Pfam" id="PF02579"/>
    </source>
</evidence>
<evidence type="ECO:0000313" key="2">
    <source>
        <dbReference type="EMBL" id="MBM6923867.1"/>
    </source>
</evidence>
<dbReference type="SUPFAM" id="SSF53146">
    <property type="entry name" value="Nitrogenase accessory factor-like"/>
    <property type="match status" value="1"/>
</dbReference>
<dbReference type="InterPro" id="IPR036105">
    <property type="entry name" value="DiNase_FeMo-co_biosyn_sf"/>
</dbReference>
<dbReference type="RefSeq" id="WP_177504431.1">
    <property type="nucleotide sequence ID" value="NZ_JACSNR010000009.1"/>
</dbReference>
<dbReference type="InterPro" id="IPR003731">
    <property type="entry name" value="Di-Nase_FeMo-co_biosynth"/>
</dbReference>
<organism evidence="2 3">
    <name type="scientific">Hydrogenoanaerobacterium saccharovorans</name>
    <dbReference type="NCBI Taxonomy" id="474960"/>
    <lineage>
        <taxon>Bacteria</taxon>
        <taxon>Bacillati</taxon>
        <taxon>Bacillota</taxon>
        <taxon>Clostridia</taxon>
        <taxon>Eubacteriales</taxon>
        <taxon>Oscillospiraceae</taxon>
        <taxon>Hydrogenoanaerobacterium</taxon>
    </lineage>
</organism>
<sequence>MKIAVTYENGQVFGHFGHCRQFLVAEVENGQVIRSEVVPVLGSGHSALAGFLHGLGAEKLICGGIGAGARTALAQAGIELYPGVSGDALAAVQQLAAGNLAFDPDTTCNHHHEEGHTCGEHDCGEHTCGGHHSGECR</sequence>
<evidence type="ECO:0000313" key="3">
    <source>
        <dbReference type="Proteomes" id="UP000724149"/>
    </source>
</evidence>
<comment type="caution">
    <text evidence="2">The sequence shown here is derived from an EMBL/GenBank/DDBJ whole genome shotgun (WGS) entry which is preliminary data.</text>
</comment>